<comment type="caution">
    <text evidence="6">The sequence shown here is derived from an EMBL/GenBank/DDBJ whole genome shotgun (WGS) entry which is preliminary data.</text>
</comment>
<keyword evidence="7" id="KW-1185">Reference proteome</keyword>
<dbReference type="GO" id="GO:0030288">
    <property type="term" value="C:outer membrane-bounded periplasmic space"/>
    <property type="evidence" value="ECO:0007669"/>
    <property type="project" value="TreeGrafter"/>
</dbReference>
<proteinExistence type="inferred from homology"/>
<dbReference type="GO" id="GO:0046872">
    <property type="term" value="F:metal ion binding"/>
    <property type="evidence" value="ECO:0007669"/>
    <property type="project" value="UniProtKB-KW"/>
</dbReference>
<gene>
    <name evidence="6" type="ORF">BHF68_08745</name>
</gene>
<sequence>MKKAVKVLFISMLALSLLLVGCGGNNNTQTPAPTPDPAPSNGEAVEQVQLEDQIVVYSSRNERFVQDLLDKFTADTGVEVVALHGASELQLMEERNNVRADIFISNDLGALGYLHMQDVLQGSNPAGIESIPAEFRADDNAYFAVSLRSRGFIYNKDMITAEEMPKSIEDLFDPKWADLEGGYAITRGGNGGMIGNVSALRYQWGDEKTAEWIQAISANAEGIYQGHGDIRRAVGAGEHTFGLVNNYYFHQQLVEPTNNNVGFIYLDQAEGQMGVVANAAGVGLVKGGPNPNAANAFLEWLLLPENQVQFVGESLELLINSHYGAVYPPEVQPYIVDSSELKIQDMPIKELGNFFEDTRKLIEDSGLHLDLR</sequence>
<evidence type="ECO:0000256" key="1">
    <source>
        <dbReference type="ARBA" id="ARBA00008520"/>
    </source>
</evidence>
<organism evidence="6 7">
    <name type="scientific">Desulfuribacillus alkaliarsenatis</name>
    <dbReference type="NCBI Taxonomy" id="766136"/>
    <lineage>
        <taxon>Bacteria</taxon>
        <taxon>Bacillati</taxon>
        <taxon>Bacillota</taxon>
        <taxon>Desulfuribacillia</taxon>
        <taxon>Desulfuribacillales</taxon>
        <taxon>Desulfuribacillaceae</taxon>
        <taxon>Desulfuribacillus</taxon>
    </lineage>
</organism>
<dbReference type="SUPFAM" id="SSF53850">
    <property type="entry name" value="Periplasmic binding protein-like II"/>
    <property type="match status" value="1"/>
</dbReference>
<evidence type="ECO:0000256" key="2">
    <source>
        <dbReference type="ARBA" id="ARBA00022496"/>
    </source>
</evidence>
<comment type="similarity">
    <text evidence="1">Belongs to the bacterial solute-binding protein 1 family.</text>
</comment>
<evidence type="ECO:0000256" key="3">
    <source>
        <dbReference type="ARBA" id="ARBA00022729"/>
    </source>
</evidence>
<dbReference type="STRING" id="766136.BHF68_08745"/>
<dbReference type="PANTHER" id="PTHR30006">
    <property type="entry name" value="THIAMINE-BINDING PERIPLASMIC PROTEIN-RELATED"/>
    <property type="match status" value="1"/>
</dbReference>
<evidence type="ECO:0000313" key="7">
    <source>
        <dbReference type="Proteomes" id="UP000094296"/>
    </source>
</evidence>
<dbReference type="PROSITE" id="PS51257">
    <property type="entry name" value="PROKAR_LIPOPROTEIN"/>
    <property type="match status" value="1"/>
</dbReference>
<accession>A0A1E5G084</accession>
<dbReference type="InterPro" id="IPR006059">
    <property type="entry name" value="SBP"/>
</dbReference>
<dbReference type="RefSeq" id="WP_069643747.1">
    <property type="nucleotide sequence ID" value="NZ_MIJE01000032.1"/>
</dbReference>
<protein>
    <submittedName>
        <fullName evidence="6">Iron transporter</fullName>
    </submittedName>
</protein>
<keyword evidence="4" id="KW-0479">Metal-binding</keyword>
<dbReference type="Gene3D" id="3.40.190.10">
    <property type="entry name" value="Periplasmic binding protein-like II"/>
    <property type="match status" value="2"/>
</dbReference>
<dbReference type="InterPro" id="IPR026045">
    <property type="entry name" value="Ferric-bd"/>
</dbReference>
<feature type="signal peptide" evidence="5">
    <location>
        <begin position="1"/>
        <end position="22"/>
    </location>
</feature>
<feature type="binding site" evidence="4">
    <location>
        <position position="247"/>
    </location>
    <ligand>
        <name>Fe cation</name>
        <dbReference type="ChEBI" id="CHEBI:24875"/>
    </ligand>
</feature>
<dbReference type="GO" id="GO:0006826">
    <property type="term" value="P:iron ion transport"/>
    <property type="evidence" value="ECO:0007669"/>
    <property type="project" value="UniProtKB-KW"/>
</dbReference>
<evidence type="ECO:0000256" key="4">
    <source>
        <dbReference type="PIRSR" id="PIRSR002825-1"/>
    </source>
</evidence>
<reference evidence="6 7" key="1">
    <citation type="submission" date="2016-09" db="EMBL/GenBank/DDBJ databases">
        <title>Draft genome sequence for the type strain of Desulfuribacillus alkaliarsenatis AHT28, an obligately anaerobic, sulfidogenic bacterium isolated from Russian soda lake sediments.</title>
        <authorList>
            <person name="Abin C.A."/>
            <person name="Hollibaugh J.T."/>
        </authorList>
    </citation>
    <scope>NUCLEOTIDE SEQUENCE [LARGE SCALE GENOMIC DNA]</scope>
    <source>
        <strain evidence="6 7">AHT28</strain>
    </source>
</reference>
<name>A0A1E5G084_9FIRM</name>
<dbReference type="PIRSF" id="PIRSF002825">
    <property type="entry name" value="CfbpA"/>
    <property type="match status" value="1"/>
</dbReference>
<evidence type="ECO:0000256" key="5">
    <source>
        <dbReference type="SAM" id="SignalP"/>
    </source>
</evidence>
<dbReference type="Pfam" id="PF13416">
    <property type="entry name" value="SBP_bac_8"/>
    <property type="match status" value="1"/>
</dbReference>
<dbReference type="AlphaFoldDB" id="A0A1E5G084"/>
<keyword evidence="2" id="KW-0813">Transport</keyword>
<feature type="chain" id="PRO_5038661586" evidence="5">
    <location>
        <begin position="23"/>
        <end position="372"/>
    </location>
</feature>
<keyword evidence="3 5" id="KW-0732">Signal</keyword>
<feature type="binding site" evidence="4">
    <location>
        <position position="248"/>
    </location>
    <ligand>
        <name>Fe cation</name>
        <dbReference type="ChEBI" id="CHEBI:24875"/>
    </ligand>
</feature>
<evidence type="ECO:0000313" key="6">
    <source>
        <dbReference type="EMBL" id="OEF96241.1"/>
    </source>
</evidence>
<keyword evidence="2" id="KW-0410">Iron transport</keyword>
<dbReference type="EMBL" id="MIJE01000032">
    <property type="protein sequence ID" value="OEF96241.1"/>
    <property type="molecule type" value="Genomic_DNA"/>
</dbReference>
<keyword evidence="4" id="KW-0408">Iron</keyword>
<dbReference type="PANTHER" id="PTHR30006:SF15">
    <property type="entry name" value="IRON-UTILIZATION PERIPLASMIC PROTEIN"/>
    <property type="match status" value="1"/>
</dbReference>
<dbReference type="Proteomes" id="UP000094296">
    <property type="component" value="Unassembled WGS sequence"/>
</dbReference>
<keyword evidence="2" id="KW-0406">Ion transport</keyword>